<gene>
    <name evidence="2" type="ORF">AFUS01_LOCUS25628</name>
</gene>
<feature type="domain" description="C2H2-type" evidence="1">
    <location>
        <begin position="97"/>
        <end position="119"/>
    </location>
</feature>
<dbReference type="PROSITE" id="PS00028">
    <property type="entry name" value="ZINC_FINGER_C2H2_1"/>
    <property type="match status" value="1"/>
</dbReference>
<dbReference type="AlphaFoldDB" id="A0A8J2PIC6"/>
<evidence type="ECO:0000313" key="2">
    <source>
        <dbReference type="EMBL" id="CAG7787109.1"/>
    </source>
</evidence>
<dbReference type="InterPro" id="IPR013087">
    <property type="entry name" value="Znf_C2H2_type"/>
</dbReference>
<feature type="non-terminal residue" evidence="2">
    <location>
        <position position="1"/>
    </location>
</feature>
<dbReference type="Proteomes" id="UP000708208">
    <property type="component" value="Unassembled WGS sequence"/>
</dbReference>
<keyword evidence="3" id="KW-1185">Reference proteome</keyword>
<evidence type="ECO:0000313" key="3">
    <source>
        <dbReference type="Proteomes" id="UP000708208"/>
    </source>
</evidence>
<evidence type="ECO:0000259" key="1">
    <source>
        <dbReference type="PROSITE" id="PS00028"/>
    </source>
</evidence>
<protein>
    <recommendedName>
        <fullName evidence="1">C2H2-type domain-containing protein</fullName>
    </recommendedName>
</protein>
<name>A0A8J2PIC6_9HEXA</name>
<accession>A0A8J2PIC6</accession>
<dbReference type="EMBL" id="CAJVCH010331778">
    <property type="protein sequence ID" value="CAG7787109.1"/>
    <property type="molecule type" value="Genomic_DNA"/>
</dbReference>
<sequence length="150" mass="17082">LGTKIMSNPLKEIVRSETLAALSAITNEFERGEESLIQLDRAIHCCQAYRQYFFPKAINQDIKIKTIVKTESGAVSDEEIVDPTEMVLSIHTPSEQCICEHCKVKLPYLEALTVHMKLHMQTKNKDFPMLRFPKDTIYHDLPVKDGGSTF</sequence>
<feature type="non-terminal residue" evidence="2">
    <location>
        <position position="150"/>
    </location>
</feature>
<organism evidence="2 3">
    <name type="scientific">Allacma fusca</name>
    <dbReference type="NCBI Taxonomy" id="39272"/>
    <lineage>
        <taxon>Eukaryota</taxon>
        <taxon>Metazoa</taxon>
        <taxon>Ecdysozoa</taxon>
        <taxon>Arthropoda</taxon>
        <taxon>Hexapoda</taxon>
        <taxon>Collembola</taxon>
        <taxon>Symphypleona</taxon>
        <taxon>Sminthuridae</taxon>
        <taxon>Allacma</taxon>
    </lineage>
</organism>
<reference evidence="2" key="1">
    <citation type="submission" date="2021-06" db="EMBL/GenBank/DDBJ databases">
        <authorList>
            <person name="Hodson N. C."/>
            <person name="Mongue J. A."/>
            <person name="Jaron S. K."/>
        </authorList>
    </citation>
    <scope>NUCLEOTIDE SEQUENCE</scope>
</reference>
<comment type="caution">
    <text evidence="2">The sequence shown here is derived from an EMBL/GenBank/DDBJ whole genome shotgun (WGS) entry which is preliminary data.</text>
</comment>
<proteinExistence type="predicted"/>